<evidence type="ECO:0000256" key="5">
    <source>
        <dbReference type="ARBA" id="ARBA00022833"/>
    </source>
</evidence>
<dbReference type="SUPFAM" id="SSF51316">
    <property type="entry name" value="Mss4-like"/>
    <property type="match status" value="1"/>
</dbReference>
<sequence length="139" mass="15898">MGKLNKTDREWQRELSPDEFRITRQKGTEPAFTGKYWNTKQAGTYVCRCCGTPLFNSENKYDSGCGWPSFYKPLNTTVIEEHQDTTHGMVRTEIVCHHCDAHLGHVFTDGPEPTGLRYCVNSASLELETQEKSDEDTYP</sequence>
<evidence type="ECO:0000256" key="6">
    <source>
        <dbReference type="ARBA" id="ARBA00023002"/>
    </source>
</evidence>
<dbReference type="Proteomes" id="UP001159915">
    <property type="component" value="Unassembled WGS sequence"/>
</dbReference>
<dbReference type="GO" id="GO:0005737">
    <property type="term" value="C:cytoplasm"/>
    <property type="evidence" value="ECO:0007669"/>
    <property type="project" value="TreeGrafter"/>
</dbReference>
<dbReference type="Proteomes" id="UP000276980">
    <property type="component" value="Chromosome"/>
</dbReference>
<dbReference type="EMBL" id="JAOCLH010000038">
    <property type="protein sequence ID" value="MDH2173721.1"/>
    <property type="molecule type" value="Genomic_DNA"/>
</dbReference>
<evidence type="ECO:0000313" key="26">
    <source>
        <dbReference type="Proteomes" id="UP000277537"/>
    </source>
</evidence>
<dbReference type="InterPro" id="IPR002579">
    <property type="entry name" value="Met_Sox_Rdtase_MsrB_dom"/>
</dbReference>
<dbReference type="PROSITE" id="PS51790">
    <property type="entry name" value="MSRB"/>
    <property type="match status" value="1"/>
</dbReference>
<dbReference type="GO" id="GO:0033743">
    <property type="term" value="F:peptide-methionine (R)-S-oxide reductase activity"/>
    <property type="evidence" value="ECO:0007669"/>
    <property type="project" value="UniProtKB-UniRule"/>
</dbReference>
<dbReference type="Proteomes" id="UP001161099">
    <property type="component" value="Unassembled WGS sequence"/>
</dbReference>
<dbReference type="EMBL" id="JAOECG010000026">
    <property type="protein sequence ID" value="MDG9788233.1"/>
    <property type="molecule type" value="Genomic_DNA"/>
</dbReference>
<dbReference type="EMBL" id="JAOCDR010000056">
    <property type="protein sequence ID" value="MDH0657427.1"/>
    <property type="molecule type" value="Genomic_DNA"/>
</dbReference>
<reference evidence="11 25" key="2">
    <citation type="submission" date="2017-06" db="EMBL/GenBank/DDBJ databases">
        <title>Complete Genome Sequence of the Carbazole-Degrading Bacterium Acinetobacter johnsonii IC001.</title>
        <authorList>
            <person name="Vejarano F."/>
            <person name="Suzuki-Minakuchi C."/>
            <person name="Ohtsubo Y."/>
            <person name="Tsuda M."/>
            <person name="Okada K."/>
            <person name="Nojiri H."/>
        </authorList>
    </citation>
    <scope>NUCLEOTIDE SEQUENCE [LARGE SCALE GENOMIC DNA]</scope>
    <source>
        <strain evidence="11 25">IC001</strain>
    </source>
</reference>
<feature type="binding site" evidence="9">
    <location>
        <position position="47"/>
    </location>
    <ligand>
        <name>Zn(2+)</name>
        <dbReference type="ChEBI" id="CHEBI:29105"/>
    </ligand>
</feature>
<keyword evidence="28" id="KW-1185">Reference proteome</keyword>
<dbReference type="EMBL" id="CP022298">
    <property type="protein sequence ID" value="AZN64151.1"/>
    <property type="molecule type" value="Genomic_DNA"/>
</dbReference>
<protein>
    <recommendedName>
        <fullName evidence="3 9">Peptide methionine sulfoxide reductase MsrB</fullName>
        <ecNumber evidence="2 9">1.8.4.12</ecNumber>
    </recommendedName>
    <alternativeName>
        <fullName evidence="8 9">Peptide-methionine (R)-S-oxide reductase</fullName>
    </alternativeName>
</protein>
<organism evidence="21 23">
    <name type="scientific">Acinetobacter johnsonii</name>
    <dbReference type="NCBI Taxonomy" id="40214"/>
    <lineage>
        <taxon>Bacteria</taxon>
        <taxon>Pseudomonadati</taxon>
        <taxon>Pseudomonadota</taxon>
        <taxon>Gammaproteobacteria</taxon>
        <taxon>Moraxellales</taxon>
        <taxon>Moraxellaceae</taxon>
        <taxon>Acinetobacter</taxon>
    </lineage>
</organism>
<dbReference type="Proteomes" id="UP000321274">
    <property type="component" value="Unassembled WGS sequence"/>
</dbReference>
<evidence type="ECO:0000313" key="15">
    <source>
        <dbReference type="EMBL" id="MDH0826165.1"/>
    </source>
</evidence>
<evidence type="ECO:0000313" key="21">
    <source>
        <dbReference type="EMBL" id="SJX23796.1"/>
    </source>
</evidence>
<evidence type="ECO:0000313" key="12">
    <source>
        <dbReference type="EMBL" id="GEK45627.1"/>
    </source>
</evidence>
<keyword evidence="6 9" id="KW-0560">Oxidoreductase</keyword>
<evidence type="ECO:0000256" key="7">
    <source>
        <dbReference type="ARBA" id="ARBA00048488"/>
    </source>
</evidence>
<reference evidence="20 26" key="4">
    <citation type="submission" date="2018-10" db="EMBL/GenBank/DDBJ databases">
        <title>Transmission dynamics of multidrug resistant bacteria on intensive care unit surfaces.</title>
        <authorList>
            <person name="D'Souza A.W."/>
            <person name="Potter R.F."/>
            <person name="Wallace M."/>
            <person name="Shupe A."/>
            <person name="Patel S."/>
            <person name="Sun S."/>
            <person name="Gul D."/>
            <person name="Kwon J.H."/>
            <person name="Andleeb S."/>
            <person name="Burnham C.-A.D."/>
            <person name="Dantas G."/>
        </authorList>
    </citation>
    <scope>NUCLEOTIDE SEQUENCE [LARGE SCALE GENOMIC DNA]</scope>
    <source>
        <strain evidence="20 26">AJ_385</strain>
    </source>
</reference>
<dbReference type="GO" id="GO:0030091">
    <property type="term" value="P:protein repair"/>
    <property type="evidence" value="ECO:0007669"/>
    <property type="project" value="InterPro"/>
</dbReference>
<evidence type="ECO:0000313" key="25">
    <source>
        <dbReference type="Proteomes" id="UP000276980"/>
    </source>
</evidence>
<feature type="domain" description="MsrB" evidence="10">
    <location>
        <begin position="8"/>
        <end position="130"/>
    </location>
</feature>
<evidence type="ECO:0000313" key="16">
    <source>
        <dbReference type="EMBL" id="MDH0969540.1"/>
    </source>
</evidence>
<dbReference type="Gene3D" id="2.170.150.20">
    <property type="entry name" value="Peptide methionine sulfoxide reductase"/>
    <property type="match status" value="1"/>
</dbReference>
<evidence type="ECO:0000256" key="4">
    <source>
        <dbReference type="ARBA" id="ARBA00022723"/>
    </source>
</evidence>
<feature type="binding site" evidence="9">
    <location>
        <position position="99"/>
    </location>
    <ligand>
        <name>Zn(2+)</name>
        <dbReference type="ChEBI" id="CHEBI:29105"/>
    </ligand>
</feature>
<dbReference type="Proteomes" id="UP000249282">
    <property type="component" value="Unassembled WGS sequence"/>
</dbReference>
<dbReference type="EMBL" id="FUUY01000019">
    <property type="protein sequence ID" value="SJX23796.1"/>
    <property type="molecule type" value="Genomic_DNA"/>
</dbReference>
<comment type="catalytic activity">
    <reaction evidence="7 9">
        <text>L-methionyl-[protein] + [thioredoxin]-disulfide + H2O = L-methionyl-(R)-S-oxide-[protein] + [thioredoxin]-dithiol</text>
        <dbReference type="Rhea" id="RHEA:24164"/>
        <dbReference type="Rhea" id="RHEA-COMP:10698"/>
        <dbReference type="Rhea" id="RHEA-COMP:10700"/>
        <dbReference type="Rhea" id="RHEA-COMP:12313"/>
        <dbReference type="Rhea" id="RHEA-COMP:12314"/>
        <dbReference type="ChEBI" id="CHEBI:15377"/>
        <dbReference type="ChEBI" id="CHEBI:16044"/>
        <dbReference type="ChEBI" id="CHEBI:29950"/>
        <dbReference type="ChEBI" id="CHEBI:45764"/>
        <dbReference type="ChEBI" id="CHEBI:50058"/>
        <dbReference type="EC" id="1.8.4.12"/>
    </reaction>
</comment>
<dbReference type="EMBL" id="RHXE01000039">
    <property type="protein sequence ID" value="RSE21289.1"/>
    <property type="molecule type" value="Genomic_DNA"/>
</dbReference>
<dbReference type="Proteomes" id="UP001244586">
    <property type="component" value="Chromosome"/>
</dbReference>
<dbReference type="PANTHER" id="PTHR10173">
    <property type="entry name" value="METHIONINE SULFOXIDE REDUCTASE"/>
    <property type="match status" value="1"/>
</dbReference>
<proteinExistence type="inferred from homology"/>
<comment type="similarity">
    <text evidence="1 9">Belongs to the MsrB Met sulfoxide reductase family.</text>
</comment>
<gene>
    <name evidence="9 21" type="primary">msrB</name>
    <name evidence="21" type="ORF">ACNJC6_03476</name>
    <name evidence="12" type="ORF">AJO04nite_28850</name>
    <name evidence="11" type="ORF">CFH90_09020</name>
    <name evidence="19" type="ORF">DI542_07885</name>
    <name evidence="20" type="ORF">EGT73_13880</name>
    <name evidence="16" type="ORF">N5C10_09820</name>
    <name evidence="15" type="ORF">N5C97_06585</name>
    <name evidence="14" type="ORF">N5D11_15145</name>
    <name evidence="17" type="ORF">N5I27_09580</name>
    <name evidence="18" type="ORF">N5J46_15085</name>
    <name evidence="13" type="ORF">N7566_14850</name>
    <name evidence="22" type="ORF">QBJ73_14305</name>
</gene>
<evidence type="ECO:0000313" key="22">
    <source>
        <dbReference type="EMBL" id="WMG17538.1"/>
    </source>
</evidence>
<reference evidence="21 23" key="1">
    <citation type="submission" date="2017-02" db="EMBL/GenBank/DDBJ databases">
        <authorList>
            <person name="Peterson S.W."/>
        </authorList>
    </citation>
    <scope>NUCLEOTIDE SEQUENCE [LARGE SCALE GENOMIC DNA]</scope>
    <source>
        <strain evidence="21">C6</strain>
    </source>
</reference>
<dbReference type="Proteomes" id="UP001162261">
    <property type="component" value="Unassembled WGS sequence"/>
</dbReference>
<dbReference type="EMBL" id="CP121776">
    <property type="protein sequence ID" value="WMG17538.1"/>
    <property type="molecule type" value="Genomic_DNA"/>
</dbReference>
<feature type="binding site" evidence="9">
    <location>
        <position position="96"/>
    </location>
    <ligand>
        <name>Zn(2+)</name>
        <dbReference type="ChEBI" id="CHEBI:29105"/>
    </ligand>
</feature>
<keyword evidence="4 9" id="KW-0479">Metal-binding</keyword>
<dbReference type="FunFam" id="2.170.150.20:FF:000001">
    <property type="entry name" value="Peptide methionine sulfoxide reductase MsrB"/>
    <property type="match status" value="1"/>
</dbReference>
<dbReference type="Proteomes" id="UP000196240">
    <property type="component" value="Unassembled WGS sequence"/>
</dbReference>
<dbReference type="RefSeq" id="WP_005399615.1">
    <property type="nucleotide sequence ID" value="NZ_BJUJ01000138.1"/>
</dbReference>
<evidence type="ECO:0000313" key="24">
    <source>
        <dbReference type="Proteomes" id="UP000249282"/>
    </source>
</evidence>
<evidence type="ECO:0000256" key="9">
    <source>
        <dbReference type="HAMAP-Rule" id="MF_01400"/>
    </source>
</evidence>
<name>A0A0W8H1B4_ACIJO</name>
<evidence type="ECO:0000256" key="2">
    <source>
        <dbReference type="ARBA" id="ARBA00012499"/>
    </source>
</evidence>
<evidence type="ECO:0000256" key="3">
    <source>
        <dbReference type="ARBA" id="ARBA00021130"/>
    </source>
</evidence>
<dbReference type="Proteomes" id="UP000277537">
    <property type="component" value="Unassembled WGS sequence"/>
</dbReference>
<dbReference type="InterPro" id="IPR028427">
    <property type="entry name" value="Met_Sox_Rdtase_MsrB"/>
</dbReference>
<feature type="active site" description="Nucleophile" evidence="9">
    <location>
        <position position="119"/>
    </location>
</feature>
<feature type="binding site" evidence="9">
    <location>
        <position position="50"/>
    </location>
    <ligand>
        <name>Zn(2+)</name>
        <dbReference type="ChEBI" id="CHEBI:29105"/>
    </ligand>
</feature>
<evidence type="ECO:0000313" key="18">
    <source>
        <dbReference type="EMBL" id="MDH2173721.1"/>
    </source>
</evidence>
<reference evidence="22 28" key="7">
    <citation type="submission" date="2023-04" db="EMBL/GenBank/DDBJ databases">
        <title>Acinetobacter johnsonii isolate AYTCM encoding NDM-1, OXA-58 and PER-1.</title>
        <authorList>
            <person name="Tian C."/>
            <person name="Wang S."/>
            <person name="Fan X."/>
            <person name="Xia D."/>
        </authorList>
    </citation>
    <scope>NUCLEOTIDE SEQUENCE [LARGE SCALE GENOMIC DNA]</scope>
    <source>
        <strain evidence="22 28">AYTCM</strain>
    </source>
</reference>
<dbReference type="Proteomes" id="UP001157887">
    <property type="component" value="Unassembled WGS sequence"/>
</dbReference>
<dbReference type="Pfam" id="PF01641">
    <property type="entry name" value="SelR"/>
    <property type="match status" value="1"/>
</dbReference>
<dbReference type="EMBL" id="BJUJ01000138">
    <property type="protein sequence ID" value="GEK45627.1"/>
    <property type="molecule type" value="Genomic_DNA"/>
</dbReference>
<dbReference type="EMBL" id="JAOCIL010000001">
    <property type="protein sequence ID" value="MDH1438609.1"/>
    <property type="molecule type" value="Genomic_DNA"/>
</dbReference>
<evidence type="ECO:0000256" key="8">
    <source>
        <dbReference type="ARBA" id="ARBA00075819"/>
    </source>
</evidence>
<keyword evidence="5 9" id="KW-0862">Zinc</keyword>
<dbReference type="Proteomes" id="UP001160116">
    <property type="component" value="Unassembled WGS sequence"/>
</dbReference>
<dbReference type="PANTHER" id="PTHR10173:SF52">
    <property type="entry name" value="METHIONINE-R-SULFOXIDE REDUCTASE B1"/>
    <property type="match status" value="1"/>
</dbReference>
<evidence type="ECO:0000313" key="13">
    <source>
        <dbReference type="EMBL" id="MDG9788233.1"/>
    </source>
</evidence>
<reference evidence="19 24" key="3">
    <citation type="submission" date="2017-11" db="EMBL/GenBank/DDBJ databases">
        <title>Infants hospitalized years apart are colonized by the same room-sourced microbial strains.</title>
        <authorList>
            <person name="Brooks B."/>
            <person name="Olm M.R."/>
            <person name="Firek B.A."/>
            <person name="Baker R."/>
            <person name="Thomas B.C."/>
            <person name="Morowitz M.J."/>
            <person name="Banfield J.F."/>
        </authorList>
    </citation>
    <scope>NUCLEOTIDE SEQUENCE [LARGE SCALE GENOMIC DNA]</scope>
    <source>
        <strain evidence="19">S2_003_000_R3_20</strain>
    </source>
</reference>
<dbReference type="AlphaFoldDB" id="A0A0W8H1B4"/>
<dbReference type="NCBIfam" id="TIGR00357">
    <property type="entry name" value="peptide-methionine (R)-S-oxide reductase MsrB"/>
    <property type="match status" value="1"/>
</dbReference>
<evidence type="ECO:0000313" key="27">
    <source>
        <dbReference type="Proteomes" id="UP000321274"/>
    </source>
</evidence>
<reference evidence="12 27" key="5">
    <citation type="submission" date="2019-07" db="EMBL/GenBank/DDBJ databases">
        <title>Whole genome shotgun sequence of Acinetobacter johnsonii NBRC 102197.</title>
        <authorList>
            <person name="Hosoyama A."/>
            <person name="Uohara A."/>
            <person name="Ohji S."/>
            <person name="Ichikawa N."/>
        </authorList>
    </citation>
    <scope>NUCLEOTIDE SEQUENCE [LARGE SCALE GENOMIC DNA]</scope>
    <source>
        <strain evidence="12 27">NBRC 102197</strain>
    </source>
</reference>
<dbReference type="EMBL" id="JAOCCL010000012">
    <property type="protein sequence ID" value="MDH0826165.1"/>
    <property type="molecule type" value="Genomic_DNA"/>
</dbReference>
<dbReference type="EMBL" id="QFQJ01000035">
    <property type="protein sequence ID" value="PZQ90338.1"/>
    <property type="molecule type" value="Genomic_DNA"/>
</dbReference>
<evidence type="ECO:0000256" key="1">
    <source>
        <dbReference type="ARBA" id="ARBA00007174"/>
    </source>
</evidence>
<dbReference type="GO" id="GO:0006979">
    <property type="term" value="P:response to oxidative stress"/>
    <property type="evidence" value="ECO:0007669"/>
    <property type="project" value="InterPro"/>
</dbReference>
<comment type="cofactor">
    <cofactor evidence="9">
        <name>Zn(2+)</name>
        <dbReference type="ChEBI" id="CHEBI:29105"/>
    </cofactor>
    <text evidence="9">Binds 1 zinc ion per subunit. The zinc ion is important for the structural integrity of the protein.</text>
</comment>
<evidence type="ECO:0000313" key="28">
    <source>
        <dbReference type="Proteomes" id="UP001244586"/>
    </source>
</evidence>
<evidence type="ECO:0000313" key="19">
    <source>
        <dbReference type="EMBL" id="PZQ90338.1"/>
    </source>
</evidence>
<accession>A0A0W8H1B4</accession>
<evidence type="ECO:0000313" key="17">
    <source>
        <dbReference type="EMBL" id="MDH1438609.1"/>
    </source>
</evidence>
<dbReference type="Proteomes" id="UP001161567">
    <property type="component" value="Unassembled WGS sequence"/>
</dbReference>
<dbReference type="EC" id="1.8.4.12" evidence="2 9"/>
<reference evidence="13" key="6">
    <citation type="submission" date="2022-09" db="EMBL/GenBank/DDBJ databases">
        <title>Intensive care unit water sources are persistently colonized with multi-drug resistant bacteria and are the site of extensive horizontal gene transfer of antibiotic resistance genes.</title>
        <authorList>
            <person name="Diorio-Toth L."/>
        </authorList>
    </citation>
    <scope>NUCLEOTIDE SEQUENCE</scope>
    <source>
        <strain evidence="18">GD03649</strain>
        <strain evidence="17">GD03725</strain>
        <strain evidence="14">GD03851</strain>
        <strain evidence="15">GD03885</strain>
        <strain evidence="16">GD03920</strain>
        <strain evidence="13">GD04065</strain>
    </source>
</reference>
<evidence type="ECO:0000259" key="10">
    <source>
        <dbReference type="PROSITE" id="PS51790"/>
    </source>
</evidence>
<dbReference type="EMBL" id="JAOCBE010000001">
    <property type="protein sequence ID" value="MDH0969540.1"/>
    <property type="molecule type" value="Genomic_DNA"/>
</dbReference>
<dbReference type="InterPro" id="IPR011057">
    <property type="entry name" value="Mss4-like_sf"/>
</dbReference>
<evidence type="ECO:0000313" key="20">
    <source>
        <dbReference type="EMBL" id="RSE21289.1"/>
    </source>
</evidence>
<evidence type="ECO:0000313" key="14">
    <source>
        <dbReference type="EMBL" id="MDH0657427.1"/>
    </source>
</evidence>
<dbReference type="GO" id="GO:0008270">
    <property type="term" value="F:zinc ion binding"/>
    <property type="evidence" value="ECO:0007669"/>
    <property type="project" value="UniProtKB-UniRule"/>
</dbReference>
<evidence type="ECO:0000313" key="23">
    <source>
        <dbReference type="Proteomes" id="UP000196240"/>
    </source>
</evidence>
<evidence type="ECO:0000313" key="11">
    <source>
        <dbReference type="EMBL" id="AZN64151.1"/>
    </source>
</evidence>
<dbReference type="HAMAP" id="MF_01400">
    <property type="entry name" value="MsrB"/>
    <property type="match status" value="1"/>
</dbReference>